<feature type="domain" description="Heterokaryon incompatibility" evidence="1">
    <location>
        <begin position="96"/>
        <end position="244"/>
    </location>
</feature>
<dbReference type="Proteomes" id="UP000292340">
    <property type="component" value="Unassembled WGS sequence"/>
</dbReference>
<sequence length="536" mass="60121">MEGLKPFLLSDDRKIILRLIMDSGSIPATTKHITGRCIRAASNLDQARNWLDNCLLNHNHGSNAATTRPARLVAVGAADGSEFIRIVNGSDADTEYLAVSYRWGNETLLTTTETLELFHTSIPWVQLPQTFKDAIFIARQLGIGHVWIDSLCIIQDKLDDWEIESAKMADIYKSALLTIMAASASDSQGGLFRYRHTTKELAVLPYTDASGATQFSVLVRKALPYYQSFISATQLFRRGWVFQERLMSRRKLIFGKDQTYWECSDVVQSESKKPNQPRHEAWKTRITGTFRAFSDPICKAVGVDHDGSPESLWETVVLQYSPCALTYEADRLPALSGLARTFAQRFGGTYAAGLWKEHMPNSLLWYVSSGRSRATCKGEYCAPSWSWASTMNQVVFHGLGGNSELEIISINIKLAGQDPYGRVCPGSCMCVRGRLRRGRMVEGERYGPAVCLKTGHKLLESRIFMDRDNKDLPVEVVYLEVTSGNGKRHDIAICLLLRGTGADKHFRRVGLATLEPVRRDEEYLFHGLHKEVITLV</sequence>
<comment type="caution">
    <text evidence="2">The sequence shown here is derived from an EMBL/GenBank/DDBJ whole genome shotgun (WGS) entry which is preliminary data.</text>
</comment>
<gene>
    <name evidence="2" type="ORF">AA0115_g11091</name>
</gene>
<organism evidence="2 3">
    <name type="scientific">Alternaria tenuissima</name>
    <dbReference type="NCBI Taxonomy" id="119927"/>
    <lineage>
        <taxon>Eukaryota</taxon>
        <taxon>Fungi</taxon>
        <taxon>Dikarya</taxon>
        <taxon>Ascomycota</taxon>
        <taxon>Pezizomycotina</taxon>
        <taxon>Dothideomycetes</taxon>
        <taxon>Pleosporomycetidae</taxon>
        <taxon>Pleosporales</taxon>
        <taxon>Pleosporineae</taxon>
        <taxon>Pleosporaceae</taxon>
        <taxon>Alternaria</taxon>
        <taxon>Alternaria sect. Alternaria</taxon>
        <taxon>Alternaria alternata complex</taxon>
    </lineage>
</organism>
<dbReference type="Pfam" id="PF06985">
    <property type="entry name" value="HET"/>
    <property type="match status" value="1"/>
</dbReference>
<dbReference type="InterPro" id="IPR010730">
    <property type="entry name" value="HET"/>
</dbReference>
<reference evidence="2" key="1">
    <citation type="submission" date="2017-10" db="EMBL/GenBank/DDBJ databases">
        <authorList>
            <person name="Armitage A.D."/>
            <person name="Barbara D.J."/>
            <person name="Woodhall J.W."/>
            <person name="Sreenivasaprasad S."/>
            <person name="Lane C.R."/>
            <person name="Clarkson J.P."/>
            <person name="Harrison R.J."/>
        </authorList>
    </citation>
    <scope>NUCLEOTIDE SEQUENCE</scope>
    <source>
        <strain evidence="2">FERA 1164</strain>
    </source>
</reference>
<dbReference type="PANTHER" id="PTHR33112:SF8">
    <property type="entry name" value="HETEROKARYON INCOMPATIBILITY DOMAIN-CONTAINING PROTEIN"/>
    <property type="match status" value="1"/>
</dbReference>
<dbReference type="AlphaFoldDB" id="A0AB37W7C8"/>
<evidence type="ECO:0000313" key="2">
    <source>
        <dbReference type="EMBL" id="RYN18796.1"/>
    </source>
</evidence>
<name>A0AB37W7C8_9PLEO</name>
<evidence type="ECO:0000313" key="3">
    <source>
        <dbReference type="Proteomes" id="UP000292340"/>
    </source>
</evidence>
<protein>
    <recommendedName>
        <fullName evidence="1">Heterokaryon incompatibility domain-containing protein</fullName>
    </recommendedName>
</protein>
<proteinExistence type="predicted"/>
<reference evidence="2" key="2">
    <citation type="journal article" date="2019" name="bioRxiv">
        <title>Genomics, evolutionary history and diagnostics of the Alternaria alternata species group including apple and Asian pear pathotypes.</title>
        <authorList>
            <person name="Armitage A.D."/>
            <person name="Cockerton H.M."/>
            <person name="Sreenivasaprasad S."/>
            <person name="Woodhall J.W."/>
            <person name="Lane C.R."/>
            <person name="Harrison R.J."/>
            <person name="Clarkson J.P."/>
        </authorList>
    </citation>
    <scope>NUCLEOTIDE SEQUENCE</scope>
    <source>
        <strain evidence="2">FERA 1164</strain>
    </source>
</reference>
<evidence type="ECO:0000259" key="1">
    <source>
        <dbReference type="Pfam" id="PF06985"/>
    </source>
</evidence>
<accession>A0AB37W7C8</accession>
<dbReference type="EMBL" id="PDXB01000047">
    <property type="protein sequence ID" value="RYN18796.1"/>
    <property type="molecule type" value="Genomic_DNA"/>
</dbReference>
<dbReference type="PANTHER" id="PTHR33112">
    <property type="entry name" value="DOMAIN PROTEIN, PUTATIVE-RELATED"/>
    <property type="match status" value="1"/>
</dbReference>